<dbReference type="Proteomes" id="UP000076532">
    <property type="component" value="Unassembled WGS sequence"/>
</dbReference>
<gene>
    <name evidence="1" type="ORF">FIBSPDRAFT_869969</name>
</gene>
<feature type="non-terminal residue" evidence="1">
    <location>
        <position position="1"/>
    </location>
</feature>
<evidence type="ECO:0000313" key="1">
    <source>
        <dbReference type="EMBL" id="KZP12703.1"/>
    </source>
</evidence>
<proteinExistence type="predicted"/>
<dbReference type="AlphaFoldDB" id="A0A166BJG7"/>
<accession>A0A166BJG7</accession>
<organism evidence="1 2">
    <name type="scientific">Athelia psychrophila</name>
    <dbReference type="NCBI Taxonomy" id="1759441"/>
    <lineage>
        <taxon>Eukaryota</taxon>
        <taxon>Fungi</taxon>
        <taxon>Dikarya</taxon>
        <taxon>Basidiomycota</taxon>
        <taxon>Agaricomycotina</taxon>
        <taxon>Agaricomycetes</taxon>
        <taxon>Agaricomycetidae</taxon>
        <taxon>Atheliales</taxon>
        <taxon>Atheliaceae</taxon>
        <taxon>Athelia</taxon>
    </lineage>
</organism>
<name>A0A166BJG7_9AGAM</name>
<dbReference type="EMBL" id="KV417643">
    <property type="protein sequence ID" value="KZP12703.1"/>
    <property type="molecule type" value="Genomic_DNA"/>
</dbReference>
<reference evidence="1 2" key="1">
    <citation type="journal article" date="2016" name="Mol. Biol. Evol.">
        <title>Comparative Genomics of Early-Diverging Mushroom-Forming Fungi Provides Insights into the Origins of Lignocellulose Decay Capabilities.</title>
        <authorList>
            <person name="Nagy L.G."/>
            <person name="Riley R."/>
            <person name="Tritt A."/>
            <person name="Adam C."/>
            <person name="Daum C."/>
            <person name="Floudas D."/>
            <person name="Sun H."/>
            <person name="Yadav J.S."/>
            <person name="Pangilinan J."/>
            <person name="Larsson K.H."/>
            <person name="Matsuura K."/>
            <person name="Barry K."/>
            <person name="Labutti K."/>
            <person name="Kuo R."/>
            <person name="Ohm R.A."/>
            <person name="Bhattacharya S.S."/>
            <person name="Shirouzu T."/>
            <person name="Yoshinaga Y."/>
            <person name="Martin F.M."/>
            <person name="Grigoriev I.V."/>
            <person name="Hibbett D.S."/>
        </authorList>
    </citation>
    <scope>NUCLEOTIDE SEQUENCE [LARGE SCALE GENOMIC DNA]</scope>
    <source>
        <strain evidence="1 2">CBS 109695</strain>
    </source>
</reference>
<keyword evidence="2" id="KW-1185">Reference proteome</keyword>
<evidence type="ECO:0000313" key="2">
    <source>
        <dbReference type="Proteomes" id="UP000076532"/>
    </source>
</evidence>
<protein>
    <submittedName>
        <fullName evidence="1">Uncharacterized protein</fullName>
    </submittedName>
</protein>
<sequence length="67" mass="7310">SGISLDVGALHSKISMMRAAGHPLRKLKLPKSLFVEAGAKAMGYLRQIVDVEDFSLDWPAPFAGFHE</sequence>